<evidence type="ECO:0000313" key="2">
    <source>
        <dbReference type="Proteomes" id="UP000078540"/>
    </source>
</evidence>
<reference evidence="1 2" key="1">
    <citation type="submission" date="2015-09" db="EMBL/GenBank/DDBJ databases">
        <title>Atta colombica WGS genome.</title>
        <authorList>
            <person name="Nygaard S."/>
            <person name="Hu H."/>
            <person name="Boomsma J."/>
            <person name="Zhang G."/>
        </authorList>
    </citation>
    <scope>NUCLEOTIDE SEQUENCE [LARGE SCALE GENOMIC DNA]</scope>
    <source>
        <strain evidence="1">Treedump-2</strain>
        <tissue evidence="1">Whole body</tissue>
    </source>
</reference>
<protein>
    <submittedName>
        <fullName evidence="1">Uncharacterized protein</fullName>
    </submittedName>
</protein>
<keyword evidence="2" id="KW-1185">Reference proteome</keyword>
<proteinExistence type="predicted"/>
<sequence length="166" mass="19291">MQTEKIVFCVTKKNSIFDFQRKEEIGIILLGDIDLKINQSGKGNFFHGCPTCYRINRDKSIPMYKKIEHTSNYASPELHELSYELSKQSLQTQQFREELHNQLGALGQKYVNMLLNDDREKAIDHIYAYSLSARIVRCSVKYFDVDTNDFVIANGVKYKDTLVCTY</sequence>
<dbReference type="EMBL" id="KQ976485">
    <property type="protein sequence ID" value="KYM83670.1"/>
    <property type="molecule type" value="Genomic_DNA"/>
</dbReference>
<gene>
    <name evidence="1" type="ORF">ALC53_05868</name>
</gene>
<dbReference type="AlphaFoldDB" id="A0A151I3J7"/>
<dbReference type="Proteomes" id="UP000078540">
    <property type="component" value="Unassembled WGS sequence"/>
</dbReference>
<evidence type="ECO:0000313" key="1">
    <source>
        <dbReference type="EMBL" id="KYM83670.1"/>
    </source>
</evidence>
<name>A0A151I3J7_9HYME</name>
<accession>A0A151I3J7</accession>
<organism evidence="1 2">
    <name type="scientific">Atta colombica</name>
    <dbReference type="NCBI Taxonomy" id="520822"/>
    <lineage>
        <taxon>Eukaryota</taxon>
        <taxon>Metazoa</taxon>
        <taxon>Ecdysozoa</taxon>
        <taxon>Arthropoda</taxon>
        <taxon>Hexapoda</taxon>
        <taxon>Insecta</taxon>
        <taxon>Pterygota</taxon>
        <taxon>Neoptera</taxon>
        <taxon>Endopterygota</taxon>
        <taxon>Hymenoptera</taxon>
        <taxon>Apocrita</taxon>
        <taxon>Aculeata</taxon>
        <taxon>Formicoidea</taxon>
        <taxon>Formicidae</taxon>
        <taxon>Myrmicinae</taxon>
        <taxon>Atta</taxon>
    </lineage>
</organism>